<evidence type="ECO:0000256" key="1">
    <source>
        <dbReference type="ARBA" id="ARBA00003819"/>
    </source>
</evidence>
<organism evidence="6 7">
    <name type="scientific">Treponema maltophilum ATCC 51939</name>
    <dbReference type="NCBI Taxonomy" id="1125699"/>
    <lineage>
        <taxon>Bacteria</taxon>
        <taxon>Pseudomonadati</taxon>
        <taxon>Spirochaetota</taxon>
        <taxon>Spirochaetia</taxon>
        <taxon>Spirochaetales</taxon>
        <taxon>Treponemataceae</taxon>
        <taxon>Treponema</taxon>
    </lineage>
</organism>
<dbReference type="RefSeq" id="WP_016524978.1">
    <property type="nucleotide sequence ID" value="NZ_KE332518.1"/>
</dbReference>
<dbReference type="PATRIC" id="fig|1125699.3.peg.697"/>
<dbReference type="AlphaFoldDB" id="S3KDS9"/>
<dbReference type="InterPro" id="IPR020816">
    <property type="entry name" value="Histone-like_DNA-bd_CS"/>
</dbReference>
<dbReference type="Proteomes" id="UP000014541">
    <property type="component" value="Unassembled WGS sequence"/>
</dbReference>
<dbReference type="eggNOG" id="COG0776">
    <property type="taxonomic scope" value="Bacteria"/>
</dbReference>
<dbReference type="InterPro" id="IPR000119">
    <property type="entry name" value="Hist_DNA-bd"/>
</dbReference>
<name>S3KDS9_TREMA</name>
<dbReference type="HOGENOM" id="CLU_105066_2_3_12"/>
<proteinExistence type="inferred from homology"/>
<dbReference type="GO" id="GO:0030261">
    <property type="term" value="P:chromosome condensation"/>
    <property type="evidence" value="ECO:0007669"/>
    <property type="project" value="UniProtKB-KW"/>
</dbReference>
<dbReference type="InterPro" id="IPR010992">
    <property type="entry name" value="IHF-like_DNA-bd_dom_sf"/>
</dbReference>
<comment type="similarity">
    <text evidence="2 5">Belongs to the bacterial histone-like protein family.</text>
</comment>
<sequence>MESKKVTKFDLVEAVYLKTKYEKKTVQAVLESLLENIKSSLKDGSTIELRGFGTFELRLRKGRSRARNPKTGEQLSVAPHYIAAFRSGQELKNALWELPVPAKKS</sequence>
<dbReference type="PRINTS" id="PR01727">
    <property type="entry name" value="DNABINDINGHU"/>
</dbReference>
<dbReference type="Gene3D" id="4.10.520.10">
    <property type="entry name" value="IHF-like DNA-binding proteins"/>
    <property type="match status" value="1"/>
</dbReference>
<evidence type="ECO:0000256" key="2">
    <source>
        <dbReference type="ARBA" id="ARBA00010529"/>
    </source>
</evidence>
<evidence type="ECO:0000256" key="3">
    <source>
        <dbReference type="ARBA" id="ARBA00023067"/>
    </source>
</evidence>
<dbReference type="PROSITE" id="PS00045">
    <property type="entry name" value="HISTONE_LIKE"/>
    <property type="match status" value="1"/>
</dbReference>
<dbReference type="SMART" id="SM00411">
    <property type="entry name" value="BHL"/>
    <property type="match status" value="1"/>
</dbReference>
<dbReference type="OrthoDB" id="9799835at2"/>
<dbReference type="GO" id="GO:0030527">
    <property type="term" value="F:structural constituent of chromatin"/>
    <property type="evidence" value="ECO:0007669"/>
    <property type="project" value="InterPro"/>
</dbReference>
<dbReference type="SUPFAM" id="SSF47729">
    <property type="entry name" value="IHF-like DNA-binding proteins"/>
    <property type="match status" value="1"/>
</dbReference>
<evidence type="ECO:0008006" key="8">
    <source>
        <dbReference type="Google" id="ProtNLM"/>
    </source>
</evidence>
<dbReference type="Pfam" id="PF00216">
    <property type="entry name" value="Bac_DNA_binding"/>
    <property type="match status" value="1"/>
</dbReference>
<keyword evidence="3" id="KW-0226">DNA condensation</keyword>
<dbReference type="STRING" id="1125699.HMPREF9194_00684"/>
<evidence type="ECO:0000313" key="7">
    <source>
        <dbReference type="Proteomes" id="UP000014541"/>
    </source>
</evidence>
<comment type="function">
    <text evidence="1">Histone-like DNA-binding protein which is capable of wrapping DNA to stabilize it, and thus to prevent its denaturation under extreme environmental conditions.</text>
</comment>
<gene>
    <name evidence="6" type="ORF">HMPREF9194_00684</name>
</gene>
<accession>S3KDS9</accession>
<protein>
    <recommendedName>
        <fullName evidence="8">Integration host factor subunit beta</fullName>
    </recommendedName>
</protein>
<dbReference type="PANTHER" id="PTHR33175">
    <property type="entry name" value="DNA-BINDING PROTEIN HU"/>
    <property type="match status" value="1"/>
</dbReference>
<keyword evidence="4" id="KW-0238">DNA-binding</keyword>
<dbReference type="PANTHER" id="PTHR33175:SF3">
    <property type="entry name" value="DNA-BINDING PROTEIN HU-BETA"/>
    <property type="match status" value="1"/>
</dbReference>
<evidence type="ECO:0000256" key="5">
    <source>
        <dbReference type="RuleBase" id="RU003939"/>
    </source>
</evidence>
<evidence type="ECO:0000313" key="6">
    <source>
        <dbReference type="EMBL" id="EPF30367.1"/>
    </source>
</evidence>
<evidence type="ECO:0000256" key="4">
    <source>
        <dbReference type="ARBA" id="ARBA00023125"/>
    </source>
</evidence>
<dbReference type="GO" id="GO:0003677">
    <property type="term" value="F:DNA binding"/>
    <property type="evidence" value="ECO:0007669"/>
    <property type="project" value="UniProtKB-KW"/>
</dbReference>
<comment type="caution">
    <text evidence="6">The sequence shown here is derived from an EMBL/GenBank/DDBJ whole genome shotgun (WGS) entry which is preliminary data.</text>
</comment>
<dbReference type="EMBL" id="ATFF01000006">
    <property type="protein sequence ID" value="EPF30367.1"/>
    <property type="molecule type" value="Genomic_DNA"/>
</dbReference>
<keyword evidence="7" id="KW-1185">Reference proteome</keyword>
<reference evidence="6 7" key="1">
    <citation type="submission" date="2013-04" db="EMBL/GenBank/DDBJ databases">
        <title>The Genome Sequence of Treponema maltophilum ATCC 51939.</title>
        <authorList>
            <consortium name="The Broad Institute Genomics Platform"/>
            <person name="Earl A."/>
            <person name="Ward D."/>
            <person name="Feldgarden M."/>
            <person name="Gevers D."/>
            <person name="Leonetti C."/>
            <person name="Blanton J.M."/>
            <person name="Dewhirst F.E."/>
            <person name="Izard J."/>
            <person name="Walker B."/>
            <person name="Young S."/>
            <person name="Zeng Q."/>
            <person name="Gargeya S."/>
            <person name="Fitzgerald M."/>
            <person name="Haas B."/>
            <person name="Abouelleil A."/>
            <person name="Allen A.W."/>
            <person name="Alvarado L."/>
            <person name="Arachchi H.M."/>
            <person name="Berlin A.M."/>
            <person name="Chapman S.B."/>
            <person name="Gainer-Dewar J."/>
            <person name="Goldberg J."/>
            <person name="Griggs A."/>
            <person name="Gujja S."/>
            <person name="Hansen M."/>
            <person name="Howarth C."/>
            <person name="Imamovic A."/>
            <person name="Ireland A."/>
            <person name="Larimer J."/>
            <person name="McCowan C."/>
            <person name="Murphy C."/>
            <person name="Pearson M."/>
            <person name="Poon T.W."/>
            <person name="Priest M."/>
            <person name="Roberts A."/>
            <person name="Saif S."/>
            <person name="Shea T."/>
            <person name="Sisk P."/>
            <person name="Sykes S."/>
            <person name="Wortman J."/>
            <person name="Nusbaum C."/>
            <person name="Birren B."/>
        </authorList>
    </citation>
    <scope>NUCLEOTIDE SEQUENCE [LARGE SCALE GENOMIC DNA]</scope>
    <source>
        <strain evidence="6 7">ATCC 51939</strain>
    </source>
</reference>
<dbReference type="CDD" id="cd13836">
    <property type="entry name" value="IHF_B"/>
    <property type="match status" value="1"/>
</dbReference>